<accession>A0A4U8UCN9</accession>
<organism evidence="2 3">
    <name type="scientific">Helicobacter apodemus</name>
    <dbReference type="NCBI Taxonomy" id="135569"/>
    <lineage>
        <taxon>Bacteria</taxon>
        <taxon>Pseudomonadati</taxon>
        <taxon>Campylobacterota</taxon>
        <taxon>Epsilonproteobacteria</taxon>
        <taxon>Campylobacterales</taxon>
        <taxon>Helicobacteraceae</taxon>
        <taxon>Helicobacter</taxon>
    </lineage>
</organism>
<dbReference type="AlphaFoldDB" id="A0A4U8UCN9"/>
<protein>
    <submittedName>
        <fullName evidence="2">Uncharacterized protein</fullName>
    </submittedName>
</protein>
<keyword evidence="3" id="KW-1185">Reference proteome</keyword>
<dbReference type="RefSeq" id="WP_194145605.1">
    <property type="nucleotide sequence ID" value="NZ_JRPC02000043.1"/>
</dbReference>
<keyword evidence="1" id="KW-0812">Transmembrane</keyword>
<gene>
    <name evidence="2" type="ORF">LS72_009990</name>
</gene>
<evidence type="ECO:0000256" key="1">
    <source>
        <dbReference type="SAM" id="Phobius"/>
    </source>
</evidence>
<proteinExistence type="predicted"/>
<name>A0A4U8UCN9_9HELI</name>
<reference evidence="2 3" key="1">
    <citation type="journal article" date="2014" name="Genome Announc.">
        <title>Draft genome sequences of eight enterohepatic helicobacter species isolated from both laboratory and wild rodents.</title>
        <authorList>
            <person name="Sheh A."/>
            <person name="Shen Z."/>
            <person name="Fox J.G."/>
        </authorList>
    </citation>
    <scope>NUCLEOTIDE SEQUENCE [LARGE SCALE GENOMIC DNA]</scope>
    <source>
        <strain evidence="2 3">MIT-03-7007</strain>
    </source>
</reference>
<sequence>MEFIVNLGSSLGGVIGGWVITSYYYKATKKDYQKQKILEKLESLHKDIDFAYKIQSKEERKSRLIQISYTSVQYQGLLLGNSVGDLQDILFKNSDNREETMVEITRVFKRYFPECFI</sequence>
<keyword evidence="1" id="KW-1133">Transmembrane helix</keyword>
<evidence type="ECO:0000313" key="2">
    <source>
        <dbReference type="EMBL" id="TLE13393.1"/>
    </source>
</evidence>
<feature type="transmembrane region" description="Helical" evidence="1">
    <location>
        <begin position="6"/>
        <end position="25"/>
    </location>
</feature>
<evidence type="ECO:0000313" key="3">
    <source>
        <dbReference type="Proteomes" id="UP000029920"/>
    </source>
</evidence>
<keyword evidence="1" id="KW-0472">Membrane</keyword>
<comment type="caution">
    <text evidence="2">The sequence shown here is derived from an EMBL/GenBank/DDBJ whole genome shotgun (WGS) entry which is preliminary data.</text>
</comment>
<dbReference type="Proteomes" id="UP000029920">
    <property type="component" value="Unassembled WGS sequence"/>
</dbReference>
<dbReference type="EMBL" id="JRPC02000043">
    <property type="protein sequence ID" value="TLE13393.1"/>
    <property type="molecule type" value="Genomic_DNA"/>
</dbReference>